<feature type="compositionally biased region" description="Basic and acidic residues" evidence="1">
    <location>
        <begin position="335"/>
        <end position="345"/>
    </location>
</feature>
<feature type="compositionally biased region" description="Basic and acidic residues" evidence="1">
    <location>
        <begin position="276"/>
        <end position="300"/>
    </location>
</feature>
<proteinExistence type="predicted"/>
<gene>
    <name evidence="3" type="ORF">PWA60_28645</name>
</gene>
<dbReference type="Gene3D" id="3.30.70.1790">
    <property type="entry name" value="RepB DNA-primase, N-terminal domain"/>
    <property type="match status" value="1"/>
</dbReference>
<dbReference type="RefSeq" id="WP_275000437.1">
    <property type="nucleotide sequence ID" value="NZ_CP118679.1"/>
</dbReference>
<dbReference type="EMBL" id="CP118679">
    <property type="protein sequence ID" value="WEA23731.1"/>
    <property type="molecule type" value="Genomic_DNA"/>
</dbReference>
<feature type="region of interest" description="Disordered" evidence="1">
    <location>
        <begin position="274"/>
        <end position="398"/>
    </location>
</feature>
<protein>
    <submittedName>
        <fullName evidence="3">DNA-primase RepB domain-containing protein</fullName>
    </submittedName>
</protein>
<dbReference type="Proteomes" id="UP001217631">
    <property type="component" value="Plasmid pHNGDW697-2"/>
</dbReference>
<reference evidence="3" key="1">
    <citation type="submission" date="2023-02" db="EMBL/GenBank/DDBJ databases">
        <title>tmexCD-toprJ-like cluster.</title>
        <authorList>
            <person name="Gao X."/>
            <person name="Wang C."/>
            <person name="Liu J."/>
        </authorList>
    </citation>
    <scope>NUCLEOTIDE SEQUENCE</scope>
    <source>
        <strain evidence="3">GDW21C697WI</strain>
        <plasmid evidence="3">pHNGDW697-2</plasmid>
    </source>
</reference>
<evidence type="ECO:0000313" key="4">
    <source>
        <dbReference type="Proteomes" id="UP001217631"/>
    </source>
</evidence>
<accession>A0AAJ5V487</accession>
<feature type="domain" description="MobA/VirD2-like nuclease" evidence="2">
    <location>
        <begin position="19"/>
        <end position="149"/>
    </location>
</feature>
<name>A0AAJ5V487_9PSED</name>
<feature type="compositionally biased region" description="Polar residues" evidence="1">
    <location>
        <begin position="366"/>
        <end position="380"/>
    </location>
</feature>
<evidence type="ECO:0000256" key="1">
    <source>
        <dbReference type="SAM" id="MobiDB-lite"/>
    </source>
</evidence>
<sequence>MKGMQKIKRGSGFAGVISYALDNDNGQELGQVIGGNMSGTTVKELGSEFGAARRVRPDVRKPVWHNSLRLPEGEKLPEEKWTEIADDYMTRMGFSDKHPRVYVLHDEPKGQHIHIVASRVALDGKLYLGKNENLISTKHIQALEKDYQLTMTKGPSTVDGRIVMPDVVRPKSGEVGKFERTEEAPKRFALAAIIDKAIADKPTATVFAERLILAGVEIRANFSKDKLNGFSFAIDGVGFKGSQLGKKYTGKALFERGLSYEQNRDYAQLRQYSSAAKEHAERDRPAGDPKTPESGGDRASHSPGSADGGSLWGLNRQGAGRADPSVAGRDATGAGRDESPQDDRWLSTGLPGQSSDSPERGDSSTETHSGANQGQENQPGGSAIHGSGSIVSDQLANTGSGVDSGVDVSLVGPMHTGDEATDNLLKLAYQGAMKEAQEASARQKRGWAEYDAVMKKRLAEAQATVNQLLGISSKPSRSYSYEMVLQRPNSATLSRIASRATDAGWRDREIAQFSRAVGGNGFDLVFSDPSKKRGSARKTLTGEQLEKPRTVRGLADHFARSGSVAARPLNDDAKGVILLTGLTAEGIQNLEERGFSAAVLVEVAGKYQAWIRTDEKLTAGEREKLCERFSVLTGVPQQPDAYGRLPGFSKGLQTVTLVSAPGHSAPAAQDLLQDIREAIQLEKTSLKLGQSALTWSQLDSNSYQSIGGIRTLKSGWFREARDGVQSDLMDRNLQVTNERIEAKILESMARQKLPVDQAYRAVFSESRVCAGMELDAARLVTHAYARVALEGEGKRPDRVDIETEARYRFSRIFDRAESLVDSGLQAMHEQMKLDGQAEQLEVERKADEQRLAKALDAAKRVAHEQKTGPSKG</sequence>
<dbReference type="Pfam" id="PF03432">
    <property type="entry name" value="Relaxase"/>
    <property type="match status" value="1"/>
</dbReference>
<feature type="compositionally biased region" description="Polar residues" evidence="1">
    <location>
        <begin position="389"/>
        <end position="398"/>
    </location>
</feature>
<organism evidence="3 4">
    <name type="scientific">Pseudomonas juntendi</name>
    <dbReference type="NCBI Taxonomy" id="2666183"/>
    <lineage>
        <taxon>Bacteria</taxon>
        <taxon>Pseudomonadati</taxon>
        <taxon>Pseudomonadota</taxon>
        <taxon>Gammaproteobacteria</taxon>
        <taxon>Pseudomonadales</taxon>
        <taxon>Pseudomonadaceae</taxon>
        <taxon>Pseudomonas</taxon>
    </lineage>
</organism>
<dbReference type="AlphaFoldDB" id="A0AAJ5V487"/>
<evidence type="ECO:0000259" key="2">
    <source>
        <dbReference type="Pfam" id="PF03432"/>
    </source>
</evidence>
<geneLocation type="plasmid" evidence="3 4">
    <name>pHNGDW697-2</name>
</geneLocation>
<evidence type="ECO:0000313" key="3">
    <source>
        <dbReference type="EMBL" id="WEA23731.1"/>
    </source>
</evidence>
<keyword evidence="3" id="KW-0614">Plasmid</keyword>
<dbReference type="InterPro" id="IPR005094">
    <property type="entry name" value="Endonuclease_MobA/VirD2"/>
</dbReference>